<protein>
    <recommendedName>
        <fullName evidence="1">DUF2268 domain-containing protein</fullName>
    </recommendedName>
</protein>
<accession>W4VFC2</accession>
<dbReference type="Proteomes" id="UP000019102">
    <property type="component" value="Unassembled WGS sequence"/>
</dbReference>
<name>W4VFC2_9BACI</name>
<feature type="domain" description="DUF2268" evidence="1">
    <location>
        <begin position="82"/>
        <end position="271"/>
    </location>
</feature>
<reference evidence="2 3" key="1">
    <citation type="journal article" date="2014" name="Genome Announc.">
        <title>Draft Genome Sequence of the Boron-Tolerant and Moderately Halotolerant Bacterium Gracilibacillus boraciitolerans JCM 21714T.</title>
        <authorList>
            <person name="Ahmed I."/>
            <person name="Oshima K."/>
            <person name="Suda W."/>
            <person name="Kitamura K."/>
            <person name="Iida T."/>
            <person name="Ohmori Y."/>
            <person name="Fujiwara T."/>
            <person name="Hattori M."/>
            <person name="Ohkuma M."/>
        </authorList>
    </citation>
    <scope>NUCLEOTIDE SEQUENCE [LARGE SCALE GENOMIC DNA]</scope>
    <source>
        <strain evidence="2 3">JCM 21714</strain>
    </source>
</reference>
<sequence>MTIHDTESGLKKLIKQLNQTTKQSVQEKYQLHQTYICKPLAPPFFPDVELPDIQNHLLRHGLFSPQTSPDVLTDWLKNDYNSKIERLYQKCKATWDGPATNIFVLPSNEEIRELKEWFDSNAGLSYPNKLFLFLSTSASSKELTALFLHEYSHTCRLDNFPKEESSYTLLDAVILEGIAEWIVRKLLGKSYGNKRVKWVPDQTFLNMWKKWVEPNSDIPRTHLKHDMVMYGGSGISKNAGYLIGYNLIHRYMAKNNQGSKALLKLSNEKILASIDLFSDKN</sequence>
<evidence type="ECO:0000259" key="1">
    <source>
        <dbReference type="Pfam" id="PF10026"/>
    </source>
</evidence>
<evidence type="ECO:0000313" key="3">
    <source>
        <dbReference type="Proteomes" id="UP000019102"/>
    </source>
</evidence>
<dbReference type="RefSeq" id="WP_035722053.1">
    <property type="nucleotide sequence ID" value="NZ_BAVS01000003.1"/>
</dbReference>
<dbReference type="AlphaFoldDB" id="W4VFC2"/>
<dbReference type="OrthoDB" id="2449457at2"/>
<dbReference type="eggNOG" id="COG5504">
    <property type="taxonomic scope" value="Bacteria"/>
</dbReference>
<gene>
    <name evidence="2" type="ORF">JCM21714_1086</name>
</gene>
<dbReference type="STRING" id="1298598.JCM21714_1086"/>
<keyword evidence="3" id="KW-1185">Reference proteome</keyword>
<dbReference type="InterPro" id="IPR018728">
    <property type="entry name" value="DUF2268"/>
</dbReference>
<organism evidence="2 3">
    <name type="scientific">Gracilibacillus boraciitolerans JCM 21714</name>
    <dbReference type="NCBI Taxonomy" id="1298598"/>
    <lineage>
        <taxon>Bacteria</taxon>
        <taxon>Bacillati</taxon>
        <taxon>Bacillota</taxon>
        <taxon>Bacilli</taxon>
        <taxon>Bacillales</taxon>
        <taxon>Bacillaceae</taxon>
        <taxon>Gracilibacillus</taxon>
    </lineage>
</organism>
<proteinExistence type="predicted"/>
<dbReference type="EMBL" id="BAVS01000003">
    <property type="protein sequence ID" value="GAE92105.1"/>
    <property type="molecule type" value="Genomic_DNA"/>
</dbReference>
<dbReference type="Pfam" id="PF10026">
    <property type="entry name" value="DUF2268"/>
    <property type="match status" value="1"/>
</dbReference>
<comment type="caution">
    <text evidence="2">The sequence shown here is derived from an EMBL/GenBank/DDBJ whole genome shotgun (WGS) entry which is preliminary data.</text>
</comment>
<evidence type="ECO:0000313" key="2">
    <source>
        <dbReference type="EMBL" id="GAE92105.1"/>
    </source>
</evidence>